<dbReference type="CDD" id="cd04725">
    <property type="entry name" value="OMP_decarboxylase_like"/>
    <property type="match status" value="1"/>
</dbReference>
<evidence type="ECO:0000256" key="6">
    <source>
        <dbReference type="ARBA" id="ARBA00049157"/>
    </source>
</evidence>
<evidence type="ECO:0000313" key="9">
    <source>
        <dbReference type="EMBL" id="MBB0230205.1"/>
    </source>
</evidence>
<dbReference type="InterPro" id="IPR011060">
    <property type="entry name" value="RibuloseP-bd_barrel"/>
</dbReference>
<gene>
    <name evidence="7 9" type="primary">pyrF</name>
    <name evidence="9" type="ORF">FOE67_11975</name>
</gene>
<comment type="pathway">
    <text evidence="1 7">Pyrimidine metabolism; UMP biosynthesis via de novo pathway; UMP from orotate: step 2/2.</text>
</comment>
<evidence type="ECO:0000256" key="7">
    <source>
        <dbReference type="HAMAP-Rule" id="MF_01215"/>
    </source>
</evidence>
<keyword evidence="10" id="KW-1185">Reference proteome</keyword>
<keyword evidence="4 7" id="KW-0665">Pyrimidine biosynthesis</keyword>
<dbReference type="GO" id="GO:0044205">
    <property type="term" value="P:'de novo' UMP biosynthetic process"/>
    <property type="evidence" value="ECO:0007669"/>
    <property type="project" value="UniProtKB-UniRule"/>
</dbReference>
<evidence type="ECO:0000256" key="3">
    <source>
        <dbReference type="ARBA" id="ARBA00022793"/>
    </source>
</evidence>
<dbReference type="InterPro" id="IPR001754">
    <property type="entry name" value="OMPdeCOase_dom"/>
</dbReference>
<dbReference type="PANTHER" id="PTHR43375:SF1">
    <property type="entry name" value="OROTIDINE 5'-PHOSPHATE DECARBOXYLASE"/>
    <property type="match status" value="1"/>
</dbReference>
<comment type="similarity">
    <text evidence="2 7">Belongs to the OMP decarboxylase family. Type 2 subfamily.</text>
</comment>
<dbReference type="InterPro" id="IPR013785">
    <property type="entry name" value="Aldolase_TIM"/>
</dbReference>
<evidence type="ECO:0000256" key="2">
    <source>
        <dbReference type="ARBA" id="ARBA00008847"/>
    </source>
</evidence>
<dbReference type="GO" id="GO:0006207">
    <property type="term" value="P:'de novo' pyrimidine nucleobase biosynthetic process"/>
    <property type="evidence" value="ECO:0007669"/>
    <property type="project" value="InterPro"/>
</dbReference>
<accession>A0A7W3T3C9</accession>
<dbReference type="InterPro" id="IPR018089">
    <property type="entry name" value="OMPdecase_AS"/>
</dbReference>
<comment type="caution">
    <text evidence="9">The sequence shown here is derived from an EMBL/GenBank/DDBJ whole genome shotgun (WGS) entry which is preliminary data.</text>
</comment>
<dbReference type="Gene3D" id="3.20.20.70">
    <property type="entry name" value="Aldolase class I"/>
    <property type="match status" value="1"/>
</dbReference>
<dbReference type="AlphaFoldDB" id="A0A7W3T3C9"/>
<dbReference type="GO" id="GO:0004590">
    <property type="term" value="F:orotidine-5'-phosphate decarboxylase activity"/>
    <property type="evidence" value="ECO:0007669"/>
    <property type="project" value="UniProtKB-UniRule"/>
</dbReference>
<dbReference type="PROSITE" id="PS00156">
    <property type="entry name" value="OMPDECASE"/>
    <property type="match status" value="1"/>
</dbReference>
<proteinExistence type="inferred from homology"/>
<organism evidence="9 10">
    <name type="scientific">Streptomyces calidiresistens</name>
    <dbReference type="NCBI Taxonomy" id="1485586"/>
    <lineage>
        <taxon>Bacteria</taxon>
        <taxon>Bacillati</taxon>
        <taxon>Actinomycetota</taxon>
        <taxon>Actinomycetes</taxon>
        <taxon>Kitasatosporales</taxon>
        <taxon>Streptomycetaceae</taxon>
        <taxon>Streptomyces</taxon>
    </lineage>
</organism>
<dbReference type="InterPro" id="IPR011995">
    <property type="entry name" value="OMPdecase_type-2"/>
</dbReference>
<evidence type="ECO:0000256" key="1">
    <source>
        <dbReference type="ARBA" id="ARBA00004861"/>
    </source>
</evidence>
<evidence type="ECO:0000313" key="10">
    <source>
        <dbReference type="Proteomes" id="UP000530234"/>
    </source>
</evidence>
<evidence type="ECO:0000256" key="4">
    <source>
        <dbReference type="ARBA" id="ARBA00022975"/>
    </source>
</evidence>
<dbReference type="EMBL" id="VKHS01000239">
    <property type="protein sequence ID" value="MBB0230205.1"/>
    <property type="molecule type" value="Genomic_DNA"/>
</dbReference>
<comment type="catalytic activity">
    <reaction evidence="6 7">
        <text>orotidine 5'-phosphate + H(+) = UMP + CO2</text>
        <dbReference type="Rhea" id="RHEA:11596"/>
        <dbReference type="ChEBI" id="CHEBI:15378"/>
        <dbReference type="ChEBI" id="CHEBI:16526"/>
        <dbReference type="ChEBI" id="CHEBI:57538"/>
        <dbReference type="ChEBI" id="CHEBI:57865"/>
        <dbReference type="EC" id="4.1.1.23"/>
    </reaction>
</comment>
<dbReference type="PANTHER" id="PTHR43375">
    <property type="entry name" value="OROTIDINE 5'-PHOSPHATE DECARBOXYLASE"/>
    <property type="match status" value="1"/>
</dbReference>
<evidence type="ECO:0000259" key="8">
    <source>
        <dbReference type="SMART" id="SM00934"/>
    </source>
</evidence>
<dbReference type="EC" id="4.1.1.23" evidence="7"/>
<dbReference type="Proteomes" id="UP000530234">
    <property type="component" value="Unassembled WGS sequence"/>
</dbReference>
<dbReference type="UniPathway" id="UPA00070">
    <property type="reaction ID" value="UER00120"/>
</dbReference>
<keyword evidence="3 7" id="KW-0210">Decarboxylase</keyword>
<protein>
    <recommendedName>
        <fullName evidence="7">Orotidine 5'-phosphate decarboxylase</fullName>
        <ecNumber evidence="7">4.1.1.23</ecNumber>
    </recommendedName>
    <alternativeName>
        <fullName evidence="7">OMP decarboxylase</fullName>
        <shortName evidence="7">OMPDCase</shortName>
        <shortName evidence="7">OMPdecase</shortName>
    </alternativeName>
</protein>
<dbReference type="SMART" id="SM00934">
    <property type="entry name" value="OMPdecase"/>
    <property type="match status" value="1"/>
</dbReference>
<feature type="active site" description="Proton donor" evidence="7">
    <location>
        <position position="85"/>
    </location>
</feature>
<evidence type="ECO:0000256" key="5">
    <source>
        <dbReference type="ARBA" id="ARBA00023239"/>
    </source>
</evidence>
<dbReference type="Pfam" id="PF00215">
    <property type="entry name" value="OMPdecase"/>
    <property type="match status" value="1"/>
</dbReference>
<feature type="domain" description="Orotidine 5'-phosphate decarboxylase" evidence="8">
    <location>
        <begin position="6"/>
        <end position="260"/>
    </location>
</feature>
<dbReference type="NCBIfam" id="TIGR02127">
    <property type="entry name" value="pyrF_sub2"/>
    <property type="match status" value="1"/>
</dbReference>
<dbReference type="SUPFAM" id="SSF51366">
    <property type="entry name" value="Ribulose-phoshate binding barrel"/>
    <property type="match status" value="1"/>
</dbReference>
<reference evidence="10" key="1">
    <citation type="submission" date="2019-10" db="EMBL/GenBank/DDBJ databases">
        <title>Streptomyces sp. nov., a novel actinobacterium isolated from alkaline environment.</title>
        <authorList>
            <person name="Golinska P."/>
        </authorList>
    </citation>
    <scope>NUCLEOTIDE SEQUENCE [LARGE SCALE GENOMIC DNA]</scope>
    <source>
        <strain evidence="10">DSM 42108</strain>
    </source>
</reference>
<name>A0A7W3T3C9_9ACTN</name>
<dbReference type="HAMAP" id="MF_01215">
    <property type="entry name" value="OMPdecase_type2"/>
    <property type="match status" value="1"/>
</dbReference>
<sequence length="277" mass="27974">MGERAPLCVGIDPHAALLADWGLPGDAGGLERFGRTVVESLADRVAAFKPQVAFFERLGSRGLAALERVLADARAAGALVITDAKRGDIGSTMTAYAESFLTPDAPLSSDALTVSPYLGFGSLAPAVDLAERHGRGLFVLASTSNPEGAEVQHAVGADGRTVAETVLDRLAAHNAGAEPWGSLGAVVGATLPPLGDPAAAISERALTAVNGPLLAPGLGAQGAGASDLPRVFGASLRQVVPTVSRDVLRAGPDAAALRAAAERWAGEVRAVLDGATP</sequence>
<keyword evidence="5 7" id="KW-0456">Lyase</keyword>